<organism evidence="4 5">
    <name type="scientific">Rhodobacter maris</name>
    <dbReference type="NCBI Taxonomy" id="446682"/>
    <lineage>
        <taxon>Bacteria</taxon>
        <taxon>Pseudomonadati</taxon>
        <taxon>Pseudomonadota</taxon>
        <taxon>Alphaproteobacteria</taxon>
        <taxon>Rhodobacterales</taxon>
        <taxon>Rhodobacter group</taxon>
        <taxon>Rhodobacter</taxon>
    </lineage>
</organism>
<dbReference type="AlphaFoldDB" id="A0A285SG22"/>
<evidence type="ECO:0008006" key="6">
    <source>
        <dbReference type="Google" id="ProtNLM"/>
    </source>
</evidence>
<feature type="compositionally biased region" description="Pro residues" evidence="2">
    <location>
        <begin position="98"/>
        <end position="110"/>
    </location>
</feature>
<accession>A0A285SG22</accession>
<dbReference type="EMBL" id="OBMT01000005">
    <property type="protein sequence ID" value="SOC06847.1"/>
    <property type="molecule type" value="Genomic_DNA"/>
</dbReference>
<name>A0A285SG22_9RHOB</name>
<keyword evidence="3" id="KW-1133">Transmembrane helix</keyword>
<keyword evidence="3" id="KW-0812">Transmembrane</keyword>
<sequence length="137" mass="14562">MQYIADILMGLGALGATIYCMVLGSRLKRFNQLENGMGGAIAVLSAQVDDMTKALNRAQGASANSAEQLRGLTERAEQAAQRLELLIATMQERTAPAAPAPAPAPVPPVAPVAVEPDPRRARVLRRRSRTSDLEAAE</sequence>
<evidence type="ECO:0000313" key="4">
    <source>
        <dbReference type="EMBL" id="SOC06847.1"/>
    </source>
</evidence>
<protein>
    <recommendedName>
        <fullName evidence="6">Chemotaxis protein</fullName>
    </recommendedName>
</protein>
<keyword evidence="3" id="KW-0472">Membrane</keyword>
<keyword evidence="1" id="KW-0175">Coiled coil</keyword>
<gene>
    <name evidence="4" type="ORF">SAMN05877831_105159</name>
</gene>
<proteinExistence type="predicted"/>
<dbReference type="Proteomes" id="UP000219111">
    <property type="component" value="Unassembled WGS sequence"/>
</dbReference>
<evidence type="ECO:0000256" key="2">
    <source>
        <dbReference type="SAM" id="MobiDB-lite"/>
    </source>
</evidence>
<feature type="transmembrane region" description="Helical" evidence="3">
    <location>
        <begin position="6"/>
        <end position="24"/>
    </location>
</feature>
<feature type="region of interest" description="Disordered" evidence="2">
    <location>
        <begin position="94"/>
        <end position="137"/>
    </location>
</feature>
<dbReference type="RefSeq" id="WP_097069921.1">
    <property type="nucleotide sequence ID" value="NZ_OBMT01000005.1"/>
</dbReference>
<reference evidence="5" key="1">
    <citation type="submission" date="2017-08" db="EMBL/GenBank/DDBJ databases">
        <authorList>
            <person name="Varghese N."/>
            <person name="Submissions S."/>
        </authorList>
    </citation>
    <scope>NUCLEOTIDE SEQUENCE [LARGE SCALE GENOMIC DNA]</scope>
    <source>
        <strain evidence="5">JA276</strain>
    </source>
</reference>
<evidence type="ECO:0000256" key="1">
    <source>
        <dbReference type="SAM" id="Coils"/>
    </source>
</evidence>
<feature type="coiled-coil region" evidence="1">
    <location>
        <begin position="66"/>
        <end position="93"/>
    </location>
</feature>
<evidence type="ECO:0000313" key="5">
    <source>
        <dbReference type="Proteomes" id="UP000219111"/>
    </source>
</evidence>
<keyword evidence="5" id="KW-1185">Reference proteome</keyword>
<evidence type="ECO:0000256" key="3">
    <source>
        <dbReference type="SAM" id="Phobius"/>
    </source>
</evidence>
<dbReference type="OrthoDB" id="7630018at2"/>